<evidence type="ECO:0000259" key="1">
    <source>
        <dbReference type="Pfam" id="PF03184"/>
    </source>
</evidence>
<reference evidence="2 3" key="1">
    <citation type="journal article" date="2018" name="Nat. Ecol. Evol.">
        <title>Pezizomycetes genomes reveal the molecular basis of ectomycorrhizal truffle lifestyle.</title>
        <authorList>
            <person name="Murat C."/>
            <person name="Payen T."/>
            <person name="Noel B."/>
            <person name="Kuo A."/>
            <person name="Morin E."/>
            <person name="Chen J."/>
            <person name="Kohler A."/>
            <person name="Krizsan K."/>
            <person name="Balestrini R."/>
            <person name="Da Silva C."/>
            <person name="Montanini B."/>
            <person name="Hainaut M."/>
            <person name="Levati E."/>
            <person name="Barry K.W."/>
            <person name="Belfiori B."/>
            <person name="Cichocki N."/>
            <person name="Clum A."/>
            <person name="Dockter R.B."/>
            <person name="Fauchery L."/>
            <person name="Guy J."/>
            <person name="Iotti M."/>
            <person name="Le Tacon F."/>
            <person name="Lindquist E.A."/>
            <person name="Lipzen A."/>
            <person name="Malagnac F."/>
            <person name="Mello A."/>
            <person name="Molinier V."/>
            <person name="Miyauchi S."/>
            <person name="Poulain J."/>
            <person name="Riccioni C."/>
            <person name="Rubini A."/>
            <person name="Sitrit Y."/>
            <person name="Splivallo R."/>
            <person name="Traeger S."/>
            <person name="Wang M."/>
            <person name="Zifcakova L."/>
            <person name="Wipf D."/>
            <person name="Zambonelli A."/>
            <person name="Paolocci F."/>
            <person name="Nowrousian M."/>
            <person name="Ottonello S."/>
            <person name="Baldrian P."/>
            <person name="Spatafora J.W."/>
            <person name="Henrissat B."/>
            <person name="Nagy L.G."/>
            <person name="Aury J.M."/>
            <person name="Wincker P."/>
            <person name="Grigoriev I.V."/>
            <person name="Bonfante P."/>
            <person name="Martin F.M."/>
        </authorList>
    </citation>
    <scope>NUCLEOTIDE SEQUENCE [LARGE SCALE GENOMIC DNA]</scope>
    <source>
        <strain evidence="2 3">RN42</strain>
    </source>
</reference>
<dbReference type="Pfam" id="PF03184">
    <property type="entry name" value="DDE_1"/>
    <property type="match status" value="1"/>
</dbReference>
<protein>
    <submittedName>
        <fullName evidence="2">CENP-B protein</fullName>
    </submittedName>
</protein>
<proteinExistence type="predicted"/>
<dbReference type="STRING" id="1160509.A0A3N4HC18"/>
<dbReference type="InterPro" id="IPR004875">
    <property type="entry name" value="DDE_SF_endonuclease_dom"/>
</dbReference>
<organism evidence="2 3">
    <name type="scientific">Ascobolus immersus RN42</name>
    <dbReference type="NCBI Taxonomy" id="1160509"/>
    <lineage>
        <taxon>Eukaryota</taxon>
        <taxon>Fungi</taxon>
        <taxon>Dikarya</taxon>
        <taxon>Ascomycota</taxon>
        <taxon>Pezizomycotina</taxon>
        <taxon>Pezizomycetes</taxon>
        <taxon>Pezizales</taxon>
        <taxon>Ascobolaceae</taxon>
        <taxon>Ascobolus</taxon>
    </lineage>
</organism>
<dbReference type="Proteomes" id="UP000275078">
    <property type="component" value="Unassembled WGS sequence"/>
</dbReference>
<dbReference type="OrthoDB" id="5425161at2759"/>
<name>A0A3N4HC18_ASCIM</name>
<evidence type="ECO:0000313" key="2">
    <source>
        <dbReference type="EMBL" id="RPA71925.1"/>
    </source>
</evidence>
<dbReference type="AlphaFoldDB" id="A0A3N4HC18"/>
<gene>
    <name evidence="2" type="ORF">BJ508DRAFT_217557</name>
</gene>
<accession>A0A3N4HC18</accession>
<keyword evidence="3" id="KW-1185">Reference proteome</keyword>
<evidence type="ECO:0000313" key="3">
    <source>
        <dbReference type="Proteomes" id="UP000275078"/>
    </source>
</evidence>
<dbReference type="GO" id="GO:0003676">
    <property type="term" value="F:nucleic acid binding"/>
    <property type="evidence" value="ECO:0007669"/>
    <property type="project" value="InterPro"/>
</dbReference>
<sequence length="115" mass="13478">MNTNCPHRLLIWDSHISHVSLDVRYFGVENKIHLLTYPGHQTHKLQPLDVGIFSPLSTYYKQHLEKWVRANKGFAMSQTHFFQLLDLARRSALTKENIQSAFRTTGIHPLNRRKI</sequence>
<feature type="non-terminal residue" evidence="2">
    <location>
        <position position="115"/>
    </location>
</feature>
<feature type="domain" description="DDE-1" evidence="1">
    <location>
        <begin position="8"/>
        <end position="102"/>
    </location>
</feature>
<dbReference type="EMBL" id="ML119890">
    <property type="protein sequence ID" value="RPA71925.1"/>
    <property type="molecule type" value="Genomic_DNA"/>
</dbReference>